<sequence>MNANLVGDFSKTIDHAKVMDLLGITMLVYDYSKKFTFDKDETIETFVSSKKDDEEEDIKMDISDPRKEVLEKLSESSPHGRVVKFISDKTTDIQVGITISETNKRICVVFRGSESKSDWYYDFMILKRKILQDTYDDVYVHSGFFRQLHDSGVYEKIVATLKTLLDEHPDYHIYITGHSLGGALCTLFGFELSHDIDNQVSVVSFASPRVGNQAFKDAFDGKQNLEHYRITNDRDVITGTPMFLFKHVGRNIAVSDEKCELFENYEYGWWKYSLFNCYSVGDHNVDLYYDRLCKHTW</sequence>
<dbReference type="InterPro" id="IPR002921">
    <property type="entry name" value="Fungal_lipase-type"/>
</dbReference>
<dbReference type="PANTHER" id="PTHR45856:SF11">
    <property type="entry name" value="FUNGAL LIPASE-LIKE DOMAIN-CONTAINING PROTEIN"/>
    <property type="match status" value="1"/>
</dbReference>
<organism evidence="2">
    <name type="scientific">viral metagenome</name>
    <dbReference type="NCBI Taxonomy" id="1070528"/>
    <lineage>
        <taxon>unclassified sequences</taxon>
        <taxon>metagenomes</taxon>
        <taxon>organismal metagenomes</taxon>
    </lineage>
</organism>
<protein>
    <recommendedName>
        <fullName evidence="1">Fungal lipase-type domain-containing protein</fullName>
    </recommendedName>
</protein>
<dbReference type="InterPro" id="IPR051218">
    <property type="entry name" value="Sec_MonoDiacylglyc_Lipase"/>
</dbReference>
<reference evidence="2" key="1">
    <citation type="journal article" date="2020" name="Nature">
        <title>Giant virus diversity and host interactions through global metagenomics.</title>
        <authorList>
            <person name="Schulz F."/>
            <person name="Roux S."/>
            <person name="Paez-Espino D."/>
            <person name="Jungbluth S."/>
            <person name="Walsh D.A."/>
            <person name="Denef V.J."/>
            <person name="McMahon K.D."/>
            <person name="Konstantinidis K.T."/>
            <person name="Eloe-Fadrosh E.A."/>
            <person name="Kyrpides N.C."/>
            <person name="Woyke T."/>
        </authorList>
    </citation>
    <scope>NUCLEOTIDE SEQUENCE</scope>
    <source>
        <strain evidence="2">GVMAG-S-ERX556049-19</strain>
    </source>
</reference>
<dbReference type="PANTHER" id="PTHR45856">
    <property type="entry name" value="ALPHA/BETA-HYDROLASES SUPERFAMILY PROTEIN"/>
    <property type="match status" value="1"/>
</dbReference>
<dbReference type="Pfam" id="PF01764">
    <property type="entry name" value="Lipase_3"/>
    <property type="match status" value="1"/>
</dbReference>
<dbReference type="GO" id="GO:0006629">
    <property type="term" value="P:lipid metabolic process"/>
    <property type="evidence" value="ECO:0007669"/>
    <property type="project" value="InterPro"/>
</dbReference>
<dbReference type="Gene3D" id="3.40.50.1820">
    <property type="entry name" value="alpha/beta hydrolase"/>
    <property type="match status" value="1"/>
</dbReference>
<dbReference type="CDD" id="cd00519">
    <property type="entry name" value="Lipase_3"/>
    <property type="match status" value="1"/>
</dbReference>
<accession>A0A6C0F812</accession>
<evidence type="ECO:0000313" key="2">
    <source>
        <dbReference type="EMBL" id="QHT37828.1"/>
    </source>
</evidence>
<dbReference type="AlphaFoldDB" id="A0A6C0F812"/>
<name>A0A6C0F812_9ZZZZ</name>
<proteinExistence type="predicted"/>
<dbReference type="EMBL" id="MN738821">
    <property type="protein sequence ID" value="QHT37828.1"/>
    <property type="molecule type" value="Genomic_DNA"/>
</dbReference>
<dbReference type="SUPFAM" id="SSF53474">
    <property type="entry name" value="alpha/beta-Hydrolases"/>
    <property type="match status" value="1"/>
</dbReference>
<dbReference type="InterPro" id="IPR029058">
    <property type="entry name" value="AB_hydrolase_fold"/>
</dbReference>
<evidence type="ECO:0000259" key="1">
    <source>
        <dbReference type="Pfam" id="PF01764"/>
    </source>
</evidence>
<feature type="domain" description="Fungal lipase-type" evidence="1">
    <location>
        <begin position="108"/>
        <end position="242"/>
    </location>
</feature>